<evidence type="ECO:0000256" key="1">
    <source>
        <dbReference type="SAM" id="Phobius"/>
    </source>
</evidence>
<accession>A0AAW2I5M0</accession>
<name>A0AAW2I5M0_9NEOP</name>
<feature type="transmembrane region" description="Helical" evidence="1">
    <location>
        <begin position="485"/>
        <end position="511"/>
    </location>
</feature>
<dbReference type="InterPro" id="IPR028082">
    <property type="entry name" value="Peripla_BP_I"/>
</dbReference>
<evidence type="ECO:0008006" key="4">
    <source>
        <dbReference type="Google" id="ProtNLM"/>
    </source>
</evidence>
<feature type="signal peptide" evidence="2">
    <location>
        <begin position="1"/>
        <end position="28"/>
    </location>
</feature>
<keyword evidence="1" id="KW-1133">Transmembrane helix</keyword>
<evidence type="ECO:0000256" key="2">
    <source>
        <dbReference type="SAM" id="SignalP"/>
    </source>
</evidence>
<keyword evidence="1" id="KW-0472">Membrane</keyword>
<feature type="chain" id="PRO_5043419066" description="Receptor ligand binding region domain-containing protein" evidence="2">
    <location>
        <begin position="29"/>
        <end position="528"/>
    </location>
</feature>
<organism evidence="3">
    <name type="scientific">Menopon gallinae</name>
    <name type="common">poultry shaft louse</name>
    <dbReference type="NCBI Taxonomy" id="328185"/>
    <lineage>
        <taxon>Eukaryota</taxon>
        <taxon>Metazoa</taxon>
        <taxon>Ecdysozoa</taxon>
        <taxon>Arthropoda</taxon>
        <taxon>Hexapoda</taxon>
        <taxon>Insecta</taxon>
        <taxon>Pterygota</taxon>
        <taxon>Neoptera</taxon>
        <taxon>Paraneoptera</taxon>
        <taxon>Psocodea</taxon>
        <taxon>Troctomorpha</taxon>
        <taxon>Phthiraptera</taxon>
        <taxon>Amblycera</taxon>
        <taxon>Menoponidae</taxon>
        <taxon>Menopon</taxon>
    </lineage>
</organism>
<dbReference type="Gene3D" id="3.40.50.2300">
    <property type="match status" value="1"/>
</dbReference>
<dbReference type="EMBL" id="JARGDH010000002">
    <property type="protein sequence ID" value="KAL0276775.1"/>
    <property type="molecule type" value="Genomic_DNA"/>
</dbReference>
<evidence type="ECO:0000313" key="3">
    <source>
        <dbReference type="EMBL" id="KAL0276775.1"/>
    </source>
</evidence>
<reference evidence="3" key="1">
    <citation type="journal article" date="2024" name="Gigascience">
        <title>Chromosome-level genome of the poultry shaft louse Menopon gallinae provides insight into the host-switching and adaptive evolution of parasitic lice.</title>
        <authorList>
            <person name="Xu Y."/>
            <person name="Ma L."/>
            <person name="Liu S."/>
            <person name="Liang Y."/>
            <person name="Liu Q."/>
            <person name="He Z."/>
            <person name="Tian L."/>
            <person name="Duan Y."/>
            <person name="Cai W."/>
            <person name="Li H."/>
            <person name="Song F."/>
        </authorList>
    </citation>
    <scope>NUCLEOTIDE SEQUENCE</scope>
    <source>
        <strain evidence="3">Cailab_2023a</strain>
    </source>
</reference>
<protein>
    <recommendedName>
        <fullName evidence="4">Receptor ligand binding region domain-containing protein</fullName>
    </recommendedName>
</protein>
<gene>
    <name evidence="3" type="ORF">PYX00_004275</name>
</gene>
<comment type="caution">
    <text evidence="3">The sequence shown here is derived from an EMBL/GenBank/DDBJ whole genome shotgun (WGS) entry which is preliminary data.</text>
</comment>
<keyword evidence="2" id="KW-0732">Signal</keyword>
<keyword evidence="1" id="KW-0812">Transmembrane</keyword>
<dbReference type="AlphaFoldDB" id="A0AAW2I5M0"/>
<dbReference type="SUPFAM" id="SSF53822">
    <property type="entry name" value="Periplasmic binding protein-like I"/>
    <property type="match status" value="1"/>
</dbReference>
<sequence>MKKGCSVSDMGTPGIGLLLVLVFGHSRGLLEDEICPRKHNALLIALLPLHEGDNCRRLTQKGVQQKVALETSLEIVNSENDLPIGLKILDTCSDRRKAAESAGRAVAFARKRCSKLPLFLGLLGPDDEESLKAVLGTYEFSQVIPAADSGFRLFNAINVVTVDVAERARRLTAFLKYLNWHSFILIFTSDGVSSRIAISLLDSDKFCLTDSVLRLPSFGSGLKDRAAINRLRRTVEEANDVRIVIITDDANVMDYFTDYVEDNWGDYEYVVYAEKSGILPWRGSKKLAQNMIVLQEVPRLPMVMNDFEDVLRNSTLWGEFTRTEPCEGCGSFKPRADPTVVPYVYSLHLLSRALKTATRRKCGKGLICDALREMPPAEWRAILEDTVTVVDDSRVSFYMPTESVVEIYARGEAGFEVVGEIEEDVIVYRSDAVNRSGRSRAKQCMVDMYQFELETETTTTTAAKPEETTVPVERRVPLDFGYHELMATVIGFPIGLVLLIALTAVCVCRSFRSGSEFPKKSSSRGDYS</sequence>
<proteinExistence type="predicted"/>